<accession>A0A2T7A4D3</accession>
<evidence type="ECO:0000313" key="3">
    <source>
        <dbReference type="EMBL" id="PUU82603.1"/>
    </source>
</evidence>
<keyword evidence="4" id="KW-1185">Reference proteome</keyword>
<evidence type="ECO:0000313" key="4">
    <source>
        <dbReference type="Proteomes" id="UP000244722"/>
    </source>
</evidence>
<keyword evidence="2" id="KW-0732">Signal</keyword>
<reference evidence="3 4" key="1">
    <citation type="submission" date="2017-04" db="EMBL/GenBank/DDBJ databases">
        <title>Draft genome sequence of Tuber borchii Vittad., a whitish edible truffle.</title>
        <authorList>
            <consortium name="DOE Joint Genome Institute"/>
            <person name="Murat C."/>
            <person name="Kuo A."/>
            <person name="Barry K.W."/>
            <person name="Clum A."/>
            <person name="Dockter R.B."/>
            <person name="Fauchery L."/>
            <person name="Iotti M."/>
            <person name="Kohler A."/>
            <person name="Labutti K."/>
            <person name="Lindquist E.A."/>
            <person name="Lipzen A."/>
            <person name="Ohm R.A."/>
            <person name="Wang M."/>
            <person name="Grigoriev I.V."/>
            <person name="Zambonelli A."/>
            <person name="Martin F.M."/>
        </authorList>
    </citation>
    <scope>NUCLEOTIDE SEQUENCE [LARGE SCALE GENOMIC DNA]</scope>
    <source>
        <strain evidence="3 4">Tbo3840</strain>
    </source>
</reference>
<proteinExistence type="predicted"/>
<gene>
    <name evidence="3" type="ORF">B9Z19DRAFT_967224</name>
</gene>
<feature type="region of interest" description="Disordered" evidence="1">
    <location>
        <begin position="40"/>
        <end position="61"/>
    </location>
</feature>
<dbReference type="Proteomes" id="UP000244722">
    <property type="component" value="Unassembled WGS sequence"/>
</dbReference>
<feature type="signal peptide" evidence="2">
    <location>
        <begin position="1"/>
        <end position="21"/>
    </location>
</feature>
<dbReference type="STRING" id="42251.A0A2T7A4D3"/>
<comment type="caution">
    <text evidence="3">The sequence shown here is derived from an EMBL/GenBank/DDBJ whole genome shotgun (WGS) entry which is preliminary data.</text>
</comment>
<dbReference type="AlphaFoldDB" id="A0A2T7A4D3"/>
<protein>
    <submittedName>
        <fullName evidence="3">Uncharacterized protein</fullName>
    </submittedName>
</protein>
<name>A0A2T7A4D3_TUBBO</name>
<dbReference type="OrthoDB" id="5400671at2759"/>
<organism evidence="3 4">
    <name type="scientific">Tuber borchii</name>
    <name type="common">White truffle</name>
    <dbReference type="NCBI Taxonomy" id="42251"/>
    <lineage>
        <taxon>Eukaryota</taxon>
        <taxon>Fungi</taxon>
        <taxon>Dikarya</taxon>
        <taxon>Ascomycota</taxon>
        <taxon>Pezizomycotina</taxon>
        <taxon>Pezizomycetes</taxon>
        <taxon>Pezizales</taxon>
        <taxon>Tuberaceae</taxon>
        <taxon>Tuber</taxon>
    </lineage>
</organism>
<dbReference type="EMBL" id="NESQ01000025">
    <property type="protein sequence ID" value="PUU82603.1"/>
    <property type="molecule type" value="Genomic_DNA"/>
</dbReference>
<sequence length="170" mass="18343">MQAKVFVSYLLAIILAVGVIATPIDVEGSTTDASTVFENAGNSFSGAPDPRPNEPIITPKEGDVPADSTSVFARDLESLEKRTLGCVRMTTNPNFGGLPLRACGLPNGYCVNLATWWRYRVSSFSPDPYTFCKIYIGAFCSSGASLMFGSPGYGKLGKWDNNMGSIKCWY</sequence>
<evidence type="ECO:0000256" key="1">
    <source>
        <dbReference type="SAM" id="MobiDB-lite"/>
    </source>
</evidence>
<feature type="chain" id="PRO_5015575372" evidence="2">
    <location>
        <begin position="22"/>
        <end position="170"/>
    </location>
</feature>
<evidence type="ECO:0000256" key="2">
    <source>
        <dbReference type="SAM" id="SignalP"/>
    </source>
</evidence>